<dbReference type="InterPro" id="IPR004360">
    <property type="entry name" value="Glyas_Fos-R_dOase_dom"/>
</dbReference>
<organism evidence="2 3">
    <name type="scientific">Dyella thiooxydans</name>
    <dbReference type="NCBI Taxonomy" id="445710"/>
    <lineage>
        <taxon>Bacteria</taxon>
        <taxon>Pseudomonadati</taxon>
        <taxon>Pseudomonadota</taxon>
        <taxon>Gammaproteobacteria</taxon>
        <taxon>Lysobacterales</taxon>
        <taxon>Rhodanobacteraceae</taxon>
        <taxon>Dyella</taxon>
    </lineage>
</organism>
<keyword evidence="3" id="KW-1185">Reference proteome</keyword>
<dbReference type="EMBL" id="CP014841">
    <property type="protein sequence ID" value="AND67962.1"/>
    <property type="molecule type" value="Genomic_DNA"/>
</dbReference>
<protein>
    <recommendedName>
        <fullName evidence="1">VOC domain-containing protein</fullName>
    </recommendedName>
</protein>
<dbReference type="Pfam" id="PF00903">
    <property type="entry name" value="Glyoxalase"/>
    <property type="match status" value="1"/>
</dbReference>
<dbReference type="RefSeq" id="WP_063670270.1">
    <property type="nucleotide sequence ID" value="NZ_CP014841.1"/>
</dbReference>
<accession>A0A160MZ42</accession>
<evidence type="ECO:0000313" key="3">
    <source>
        <dbReference type="Proteomes" id="UP000077255"/>
    </source>
</evidence>
<name>A0A160MZ42_9GAMM</name>
<proteinExistence type="predicted"/>
<dbReference type="PROSITE" id="PS51819">
    <property type="entry name" value="VOC"/>
    <property type="match status" value="1"/>
</dbReference>
<reference evidence="2 3" key="1">
    <citation type="submission" date="2016-02" db="EMBL/GenBank/DDBJ databases">
        <title>Complete genome sequencing and analysis of ATSB10, Dyella thiooxydans isolated from rhizosphere soil of sunflower (Helianthus annuus L.).</title>
        <authorList>
            <person name="Lee Y."/>
            <person name="Hwangbo K."/>
            <person name="Chung H."/>
            <person name="Yoo J."/>
            <person name="Kim K.Y."/>
            <person name="Sa T.M."/>
            <person name="Um Y."/>
            <person name="Madhaiyan M."/>
        </authorList>
    </citation>
    <scope>NUCLEOTIDE SEQUENCE [LARGE SCALE GENOMIC DNA]</scope>
    <source>
        <strain evidence="2 3">ATSB10</strain>
    </source>
</reference>
<dbReference type="OrthoDB" id="9806868at2"/>
<evidence type="ECO:0000313" key="2">
    <source>
        <dbReference type="EMBL" id="AND67962.1"/>
    </source>
</evidence>
<dbReference type="InterPro" id="IPR029068">
    <property type="entry name" value="Glyas_Bleomycin-R_OHBP_Dase"/>
</dbReference>
<dbReference type="STRING" id="445710.ATSB10_05080"/>
<sequence length="144" mass="15880">MPSIQGSTIIPCLRYRDAPAAIDWLCRAFGFQRHAVYPDEAGGIAHAQLNYGPGMIMLGSVRDDGFGQHLLHPDQTQGRETQCACVIVEDCRAHYAQATAAGAQIVDDYEEKDYGGAGYSCRDLEGHLWWFGSYDPWKDQGPGQ</sequence>
<gene>
    <name evidence="2" type="ORF">ATSB10_05080</name>
</gene>
<dbReference type="Proteomes" id="UP000077255">
    <property type="component" value="Chromosome"/>
</dbReference>
<dbReference type="KEGG" id="dtx:ATSB10_05080"/>
<dbReference type="InterPro" id="IPR037523">
    <property type="entry name" value="VOC_core"/>
</dbReference>
<dbReference type="Gene3D" id="3.30.720.120">
    <property type="match status" value="1"/>
</dbReference>
<dbReference type="Gene3D" id="3.30.720.110">
    <property type="match status" value="1"/>
</dbReference>
<dbReference type="PATRIC" id="fig|445710.3.peg.504"/>
<evidence type="ECO:0000259" key="1">
    <source>
        <dbReference type="PROSITE" id="PS51819"/>
    </source>
</evidence>
<dbReference type="SUPFAM" id="SSF54593">
    <property type="entry name" value="Glyoxalase/Bleomycin resistance protein/Dihydroxybiphenyl dioxygenase"/>
    <property type="match status" value="1"/>
</dbReference>
<dbReference type="PANTHER" id="PTHR34109:SF1">
    <property type="entry name" value="VOC DOMAIN-CONTAINING PROTEIN"/>
    <property type="match status" value="1"/>
</dbReference>
<feature type="domain" description="VOC" evidence="1">
    <location>
        <begin position="6"/>
        <end position="134"/>
    </location>
</feature>
<dbReference type="PANTHER" id="PTHR34109">
    <property type="entry name" value="BNAUNNG04460D PROTEIN-RELATED"/>
    <property type="match status" value="1"/>
</dbReference>
<dbReference type="AlphaFoldDB" id="A0A160MZ42"/>